<gene>
    <name evidence="5" type="primary">s100pbp</name>
</gene>
<feature type="region of interest" description="Disordered" evidence="4">
    <location>
        <begin position="179"/>
        <end position="209"/>
    </location>
</feature>
<feature type="compositionally biased region" description="Polar residues" evidence="4">
    <location>
        <begin position="399"/>
        <end position="419"/>
    </location>
</feature>
<dbReference type="GeneTree" id="ENSGT00730000113981"/>
<dbReference type="RefSeq" id="XP_030212060.1">
    <property type="nucleotide sequence ID" value="XM_030356200.1"/>
</dbReference>
<evidence type="ECO:0000256" key="4">
    <source>
        <dbReference type="SAM" id="MobiDB-lite"/>
    </source>
</evidence>
<reference evidence="5" key="2">
    <citation type="submission" date="2025-09" db="UniProtKB">
        <authorList>
            <consortium name="Ensembl"/>
        </authorList>
    </citation>
    <scope>IDENTIFICATION</scope>
</reference>
<proteinExistence type="predicted"/>
<evidence type="ECO:0000313" key="6">
    <source>
        <dbReference type="Proteomes" id="UP000694546"/>
    </source>
</evidence>
<organism evidence="5 6">
    <name type="scientific">Gadus morhua</name>
    <name type="common">Atlantic cod</name>
    <dbReference type="NCBI Taxonomy" id="8049"/>
    <lineage>
        <taxon>Eukaryota</taxon>
        <taxon>Metazoa</taxon>
        <taxon>Chordata</taxon>
        <taxon>Craniata</taxon>
        <taxon>Vertebrata</taxon>
        <taxon>Euteleostomi</taxon>
        <taxon>Actinopterygii</taxon>
        <taxon>Neopterygii</taxon>
        <taxon>Teleostei</taxon>
        <taxon>Neoteleostei</taxon>
        <taxon>Acanthomorphata</taxon>
        <taxon>Zeiogadaria</taxon>
        <taxon>Gadariae</taxon>
        <taxon>Gadiformes</taxon>
        <taxon>Gadoidei</taxon>
        <taxon>Gadidae</taxon>
        <taxon>Gadus</taxon>
    </lineage>
</organism>
<feature type="region of interest" description="Disordered" evidence="4">
    <location>
        <begin position="394"/>
        <end position="421"/>
    </location>
</feature>
<dbReference type="GeneID" id="115543710"/>
<dbReference type="PANTHER" id="PTHR14455">
    <property type="entry name" value="ASKOPOS"/>
    <property type="match status" value="1"/>
</dbReference>
<keyword evidence="6" id="KW-1185">Reference proteome</keyword>
<evidence type="ECO:0000256" key="1">
    <source>
        <dbReference type="ARBA" id="ARBA00004123"/>
    </source>
</evidence>
<accession>A0A8C5C258</accession>
<name>A0A8C5C258_GADMO</name>
<dbReference type="Pfam" id="PF15427">
    <property type="entry name" value="S100PBPR"/>
    <property type="match status" value="1"/>
</dbReference>
<dbReference type="InterPro" id="IPR026097">
    <property type="entry name" value="S100PBP"/>
</dbReference>
<dbReference type="GO" id="GO:0005634">
    <property type="term" value="C:nucleus"/>
    <property type="evidence" value="ECO:0007669"/>
    <property type="project" value="UniProtKB-SubCell"/>
</dbReference>
<dbReference type="AlphaFoldDB" id="A0A8C5C258"/>
<dbReference type="GO" id="GO:0048306">
    <property type="term" value="F:calcium-dependent protein binding"/>
    <property type="evidence" value="ECO:0007669"/>
    <property type="project" value="InterPro"/>
</dbReference>
<feature type="region of interest" description="Disordered" evidence="4">
    <location>
        <begin position="1"/>
        <end position="21"/>
    </location>
</feature>
<protein>
    <recommendedName>
        <fullName evidence="2">S100P-binding protein</fullName>
    </recommendedName>
</protein>
<feature type="compositionally biased region" description="Basic and acidic residues" evidence="4">
    <location>
        <begin position="190"/>
        <end position="205"/>
    </location>
</feature>
<evidence type="ECO:0000313" key="5">
    <source>
        <dbReference type="Ensembl" id="ENSGMOP00000054075.1"/>
    </source>
</evidence>
<dbReference type="PANTHER" id="PTHR14455:SF0">
    <property type="entry name" value="S100P-BINDING PROTEIN"/>
    <property type="match status" value="1"/>
</dbReference>
<dbReference type="Proteomes" id="UP000694546">
    <property type="component" value="Chromosome 5"/>
</dbReference>
<evidence type="ECO:0000256" key="3">
    <source>
        <dbReference type="ARBA" id="ARBA00023242"/>
    </source>
</evidence>
<feature type="compositionally biased region" description="Polar residues" evidence="4">
    <location>
        <begin position="102"/>
        <end position="112"/>
    </location>
</feature>
<keyword evidence="3" id="KW-0539">Nucleus</keyword>
<evidence type="ECO:0000256" key="2">
    <source>
        <dbReference type="ARBA" id="ARBA00020595"/>
    </source>
</evidence>
<reference evidence="5" key="1">
    <citation type="submission" date="2025-08" db="UniProtKB">
        <authorList>
            <consortium name="Ensembl"/>
        </authorList>
    </citation>
    <scope>IDENTIFICATION</scope>
</reference>
<sequence>MKKAQEGSLARFRDSPSPFPEMVKKNITLKRRLDDSCLDDSIETPAKKPCIPSTASPDLGLGCDSFNVDTPEIVFQQVPLKRQRAIRRLTEHGLTGLKAHLNLSSSSETSDGTPPIDVVSKTNSRPSSYTVNRGNVFDFHIDNILCLSPITCDAGQATGAAANYVKGCLCHRSHGPPALNAPAGQQRGAGVREEEPSANRSEGKRTSNGAAAAVQVNGGQLSHGPLTFLREVGGSSQPLLEPLKLRQVHAASLEENQDVRAGLGTNSAPSAPSRAVVEALDVKVEMVCDAPLFESTICESAALEETHTAENSFEDSLPLKVQVKSLVVVKNRHASRETAQALRRRPMPFHSEWDWNQKKRLYMESIDTHTQENSYQGTAVTEMLHLRSALGEKLGPQWQHPSDLTTRNHQKRFGNSQGPRMSLAEWKAQSSRTHQGFSMVPQIFQRGPIR</sequence>
<comment type="subcellular location">
    <subcellularLocation>
        <location evidence="1">Nucleus</location>
    </subcellularLocation>
</comment>
<dbReference type="Ensembl" id="ENSGMOT00000030831.1">
    <property type="protein sequence ID" value="ENSGMOP00000054075.1"/>
    <property type="gene ID" value="ENSGMOG00000031778.1"/>
</dbReference>
<feature type="region of interest" description="Disordered" evidence="4">
    <location>
        <begin position="102"/>
        <end position="126"/>
    </location>
</feature>